<sequence length="338" mass="38049">MTPFVSLEDFKYSKQAPGLLMRFHPQLPSRLVIIPRDGGGPVRECDIQACHIFHFAHCEERREGGEVVIEVSALCLPEEFTMEFKDKLFLSNSNDAPGQMYNFSLRFSPGENSIAVETNRLGGRACGEFPTVHPLSHVAPASNRYIYLMGNTSKRIPFTSIIKMDRQKPESPIGIWISPSGCTVGEPVFCPRIGTKGRVPRSPAEEDDGYLVVQVYDSAKHSTYFVLLDAMHVSEGPVCELHTNTFITNGFHGTWSDELIGLGESTSSMSMLLIEALHCRVKLGIQKGRYFDEATKMDKAERTRKEMEMREHRKRGKMRDIVSPCVFEGTIRKNDALR</sequence>
<evidence type="ECO:0000256" key="1">
    <source>
        <dbReference type="ARBA" id="ARBA00006787"/>
    </source>
</evidence>
<evidence type="ECO:0000256" key="3">
    <source>
        <dbReference type="ARBA" id="ARBA00023002"/>
    </source>
</evidence>
<evidence type="ECO:0000256" key="2">
    <source>
        <dbReference type="ARBA" id="ARBA00022723"/>
    </source>
</evidence>
<comment type="similarity">
    <text evidence="1">Belongs to the carotenoid oxygenase family.</text>
</comment>
<keyword evidence="2 5" id="KW-0479">Metal-binding</keyword>
<dbReference type="PANTHER" id="PTHR10543">
    <property type="entry name" value="BETA-CAROTENE DIOXYGENASE"/>
    <property type="match status" value="1"/>
</dbReference>
<gene>
    <name evidence="6" type="ORF">Pmar_PMAR009141</name>
</gene>
<keyword evidence="4 5" id="KW-0408">Iron</keyword>
<reference evidence="6 7" key="1">
    <citation type="submission" date="2008-07" db="EMBL/GenBank/DDBJ databases">
        <authorList>
            <person name="El-Sayed N."/>
            <person name="Caler E."/>
            <person name="Inman J."/>
            <person name="Amedeo P."/>
            <person name="Hass B."/>
            <person name="Wortman J."/>
        </authorList>
    </citation>
    <scope>NUCLEOTIDE SEQUENCE [LARGE SCALE GENOMIC DNA]</scope>
    <source>
        <strain evidence="7">ATCC 50983 / TXsc</strain>
    </source>
</reference>
<dbReference type="Pfam" id="PF03055">
    <property type="entry name" value="RPE65"/>
    <property type="match status" value="1"/>
</dbReference>
<dbReference type="AlphaFoldDB" id="C5KBJ5"/>
<dbReference type="GO" id="GO:0016121">
    <property type="term" value="P:carotene catabolic process"/>
    <property type="evidence" value="ECO:0007669"/>
    <property type="project" value="TreeGrafter"/>
</dbReference>
<evidence type="ECO:0000313" key="6">
    <source>
        <dbReference type="EMBL" id="EER18115.1"/>
    </source>
</evidence>
<feature type="binding site" evidence="5">
    <location>
        <position position="252"/>
    </location>
    <ligand>
        <name>Fe cation</name>
        <dbReference type="ChEBI" id="CHEBI:24875"/>
        <note>catalytic</note>
    </ligand>
</feature>
<evidence type="ECO:0000256" key="5">
    <source>
        <dbReference type="PIRSR" id="PIRSR604294-1"/>
    </source>
</evidence>
<dbReference type="GO" id="GO:0046872">
    <property type="term" value="F:metal ion binding"/>
    <property type="evidence" value="ECO:0007669"/>
    <property type="project" value="UniProtKB-KW"/>
</dbReference>
<organism evidence="7">
    <name type="scientific">Perkinsus marinus (strain ATCC 50983 / TXsc)</name>
    <dbReference type="NCBI Taxonomy" id="423536"/>
    <lineage>
        <taxon>Eukaryota</taxon>
        <taxon>Sar</taxon>
        <taxon>Alveolata</taxon>
        <taxon>Perkinsozoa</taxon>
        <taxon>Perkinsea</taxon>
        <taxon>Perkinsida</taxon>
        <taxon>Perkinsidae</taxon>
        <taxon>Perkinsus</taxon>
    </lineage>
</organism>
<evidence type="ECO:0000256" key="4">
    <source>
        <dbReference type="ARBA" id="ARBA00023004"/>
    </source>
</evidence>
<feature type="binding site" evidence="5">
    <location>
        <position position="54"/>
    </location>
    <ligand>
        <name>Fe cation</name>
        <dbReference type="ChEBI" id="CHEBI:24875"/>
        <note>catalytic</note>
    </ligand>
</feature>
<dbReference type="GeneID" id="9048630"/>
<keyword evidence="7" id="KW-1185">Reference proteome</keyword>
<dbReference type="OrthoDB" id="1069523at2759"/>
<keyword evidence="3" id="KW-0560">Oxidoreductase</keyword>
<dbReference type="PANTHER" id="PTHR10543:SF89">
    <property type="entry name" value="CAROTENOID 9,10(9',10')-CLEAVAGE DIOXYGENASE 1"/>
    <property type="match status" value="1"/>
</dbReference>
<dbReference type="EMBL" id="GG671883">
    <property type="protein sequence ID" value="EER18115.1"/>
    <property type="molecule type" value="Genomic_DNA"/>
</dbReference>
<proteinExistence type="inferred from homology"/>
<evidence type="ECO:0000313" key="7">
    <source>
        <dbReference type="Proteomes" id="UP000007800"/>
    </source>
</evidence>
<dbReference type="InParanoid" id="C5KBJ5"/>
<comment type="cofactor">
    <cofactor evidence="5">
        <name>Fe(2+)</name>
        <dbReference type="ChEBI" id="CHEBI:29033"/>
    </cofactor>
    <text evidence="5">Binds 1 Fe(2+) ion per subunit.</text>
</comment>
<dbReference type="GO" id="GO:0010436">
    <property type="term" value="F:carotenoid dioxygenase activity"/>
    <property type="evidence" value="ECO:0007669"/>
    <property type="project" value="TreeGrafter"/>
</dbReference>
<dbReference type="InterPro" id="IPR004294">
    <property type="entry name" value="Carotenoid_Oase"/>
</dbReference>
<dbReference type="Proteomes" id="UP000007800">
    <property type="component" value="Unassembled WGS sequence"/>
</dbReference>
<accession>C5KBJ5</accession>
<name>C5KBJ5_PERM5</name>
<protein>
    <submittedName>
        <fullName evidence="6">Cartenoid oxygenase, putative</fullName>
    </submittedName>
</protein>
<dbReference type="RefSeq" id="XP_002786319.1">
    <property type="nucleotide sequence ID" value="XM_002786273.1"/>
</dbReference>